<feature type="transmembrane region" description="Helical" evidence="1">
    <location>
        <begin position="71"/>
        <end position="93"/>
    </location>
</feature>
<dbReference type="EMBL" id="PXXU01000054">
    <property type="protein sequence ID" value="PSJ16373.1"/>
    <property type="molecule type" value="Genomic_DNA"/>
</dbReference>
<accession>A0A2P7NSC2</accession>
<sequence>MEEFKYLKDSTFTLLKLLTLRLKMARIELIDLKDGLAKGVGMLMTASLMFLFGFISLLFGLDTILTIEQKIWGFFGIAATCFLMTIILYFYALSKLSANQNFMQETLQGISDDFEIAKGEITVHDLETNELSK</sequence>
<protein>
    <submittedName>
        <fullName evidence="2">Phage holin family protein</fullName>
    </submittedName>
</protein>
<dbReference type="InterPro" id="IPR009937">
    <property type="entry name" value="Phage_holin_3_6"/>
</dbReference>
<evidence type="ECO:0000313" key="3">
    <source>
        <dbReference type="Proteomes" id="UP000241912"/>
    </source>
</evidence>
<reference evidence="2 3" key="1">
    <citation type="submission" date="2018-03" db="EMBL/GenBank/DDBJ databases">
        <title>Draft genome of Nitrosomonas supralitoralis APG5.</title>
        <authorList>
            <person name="Urakawa H."/>
            <person name="Lopez J.V."/>
        </authorList>
    </citation>
    <scope>NUCLEOTIDE SEQUENCE [LARGE SCALE GENOMIC DNA]</scope>
    <source>
        <strain evidence="2 3">APG5</strain>
    </source>
</reference>
<keyword evidence="1" id="KW-1133">Transmembrane helix</keyword>
<keyword evidence="1" id="KW-0812">Transmembrane</keyword>
<dbReference type="Pfam" id="PF07332">
    <property type="entry name" value="Phage_holin_3_6"/>
    <property type="match status" value="1"/>
</dbReference>
<dbReference type="OrthoDB" id="8607388at2"/>
<evidence type="ECO:0000313" key="2">
    <source>
        <dbReference type="EMBL" id="PSJ16373.1"/>
    </source>
</evidence>
<gene>
    <name evidence="2" type="ORF">C7H79_13795</name>
</gene>
<comment type="caution">
    <text evidence="2">The sequence shown here is derived from an EMBL/GenBank/DDBJ whole genome shotgun (WGS) entry which is preliminary data.</text>
</comment>
<keyword evidence="1" id="KW-0472">Membrane</keyword>
<organism evidence="2 3">
    <name type="scientific">Nitrosomonas supralitoralis</name>
    <dbReference type="NCBI Taxonomy" id="2116706"/>
    <lineage>
        <taxon>Bacteria</taxon>
        <taxon>Pseudomonadati</taxon>
        <taxon>Pseudomonadota</taxon>
        <taxon>Betaproteobacteria</taxon>
        <taxon>Nitrosomonadales</taxon>
        <taxon>Nitrosomonadaceae</taxon>
        <taxon>Nitrosomonas</taxon>
    </lineage>
</organism>
<keyword evidence="3" id="KW-1185">Reference proteome</keyword>
<name>A0A2P7NSC2_9PROT</name>
<dbReference type="Proteomes" id="UP000241912">
    <property type="component" value="Unassembled WGS sequence"/>
</dbReference>
<evidence type="ECO:0000256" key="1">
    <source>
        <dbReference type="SAM" id="Phobius"/>
    </source>
</evidence>
<proteinExistence type="predicted"/>
<feature type="transmembrane region" description="Helical" evidence="1">
    <location>
        <begin position="36"/>
        <end position="59"/>
    </location>
</feature>
<dbReference type="RefSeq" id="WP_106707828.1">
    <property type="nucleotide sequence ID" value="NZ_PXXU01000054.1"/>
</dbReference>
<dbReference type="AlphaFoldDB" id="A0A2P7NSC2"/>